<feature type="region of interest" description="Disordered" evidence="9">
    <location>
        <begin position="175"/>
        <end position="202"/>
    </location>
</feature>
<dbReference type="PANTHER" id="PTHR12991">
    <property type="entry name" value="NITROGEN PERMEASE REGULATOR 2/TUMOR SUPPRESSOR CANDIDATE 4"/>
    <property type="match status" value="1"/>
</dbReference>
<comment type="caution">
    <text evidence="12">The sequence shown here is derived from an EMBL/GenBank/DDBJ whole genome shotgun (WGS) entry which is preliminary data.</text>
</comment>
<dbReference type="Proteomes" id="UP001620626">
    <property type="component" value="Unassembled WGS sequence"/>
</dbReference>
<evidence type="ECO:0000256" key="7">
    <source>
        <dbReference type="ARBA" id="ARBA00022989"/>
    </source>
</evidence>
<dbReference type="InterPro" id="IPR009580">
    <property type="entry name" value="GPI_biosynthesis_protein_Pig-F"/>
</dbReference>
<evidence type="ECO:0000256" key="9">
    <source>
        <dbReference type="SAM" id="MobiDB-lite"/>
    </source>
</evidence>
<feature type="transmembrane region" description="Helical" evidence="10">
    <location>
        <begin position="85"/>
        <end position="106"/>
    </location>
</feature>
<feature type="compositionally biased region" description="Basic residues" evidence="9">
    <location>
        <begin position="287"/>
        <end position="297"/>
    </location>
</feature>
<dbReference type="Pfam" id="PF02661">
    <property type="entry name" value="Fic"/>
    <property type="match status" value="1"/>
</dbReference>
<dbReference type="SUPFAM" id="SSF140931">
    <property type="entry name" value="Fic-like"/>
    <property type="match status" value="1"/>
</dbReference>
<dbReference type="GO" id="GO:0005789">
    <property type="term" value="C:endoplasmic reticulum membrane"/>
    <property type="evidence" value="ECO:0007669"/>
    <property type="project" value="UniProtKB-SubCell"/>
</dbReference>
<dbReference type="Pfam" id="PF06218">
    <property type="entry name" value="NPR2"/>
    <property type="match status" value="1"/>
</dbReference>
<evidence type="ECO:0000256" key="3">
    <source>
        <dbReference type="ARBA" id="ARBA00008433"/>
    </source>
</evidence>
<feature type="domain" description="Fido" evidence="11">
    <location>
        <begin position="600"/>
        <end position="731"/>
    </location>
</feature>
<reference evidence="12 13" key="1">
    <citation type="submission" date="2024-10" db="EMBL/GenBank/DDBJ databases">
        <authorList>
            <person name="Kim D."/>
        </authorList>
    </citation>
    <scope>NUCLEOTIDE SEQUENCE [LARGE SCALE GENOMIC DNA]</scope>
    <source>
        <strain evidence="12">BH-2024</strain>
    </source>
</reference>
<dbReference type="PROSITE" id="PS51459">
    <property type="entry name" value="FIDO"/>
    <property type="match status" value="1"/>
</dbReference>
<dbReference type="InterPro" id="IPR003812">
    <property type="entry name" value="Fido"/>
</dbReference>
<dbReference type="InterPro" id="IPR036597">
    <property type="entry name" value="Fido-like_dom_sf"/>
</dbReference>
<proteinExistence type="inferred from homology"/>
<protein>
    <recommendedName>
        <fullName evidence="11">Fido domain-containing protein</fullName>
    </recommendedName>
</protein>
<keyword evidence="7 10" id="KW-1133">Transmembrane helix</keyword>
<keyword evidence="6" id="KW-0256">Endoplasmic reticulum</keyword>
<dbReference type="PANTHER" id="PTHR12991:SF10">
    <property type="entry name" value="GATOR COMPLEX PROTEIN NPRL2"/>
    <property type="match status" value="1"/>
</dbReference>
<feature type="transmembrane region" description="Helical" evidence="10">
    <location>
        <begin position="112"/>
        <end position="136"/>
    </location>
</feature>
<dbReference type="AlphaFoldDB" id="A0ABD2LVD3"/>
<evidence type="ECO:0000256" key="4">
    <source>
        <dbReference type="ARBA" id="ARBA00022502"/>
    </source>
</evidence>
<name>A0ABD2LVD3_9BILA</name>
<comment type="subcellular location">
    <subcellularLocation>
        <location evidence="1">Endoplasmic reticulum membrane</location>
        <topology evidence="1">Multi-pass membrane protein</topology>
    </subcellularLocation>
</comment>
<keyword evidence="4" id="KW-0337">GPI-anchor biosynthesis</keyword>
<accession>A0ABD2LVD3</accession>
<comment type="similarity">
    <text evidence="3">Belongs to the NPR2 family.</text>
</comment>
<dbReference type="Gene3D" id="1.10.3290.10">
    <property type="entry name" value="Fido-like domain"/>
    <property type="match status" value="1"/>
</dbReference>
<keyword evidence="13" id="KW-1185">Reference proteome</keyword>
<keyword evidence="8 10" id="KW-0472">Membrane</keyword>
<evidence type="ECO:0000259" key="11">
    <source>
        <dbReference type="PROSITE" id="PS51459"/>
    </source>
</evidence>
<evidence type="ECO:0000313" key="13">
    <source>
        <dbReference type="Proteomes" id="UP001620626"/>
    </source>
</evidence>
<dbReference type="InterPro" id="IPR009348">
    <property type="entry name" value="NPR2-like"/>
</dbReference>
<evidence type="ECO:0000313" key="12">
    <source>
        <dbReference type="EMBL" id="KAL3118224.1"/>
    </source>
</evidence>
<sequence length="744" mass="85059">MRKPRIYRVPFRVLFAHLKRSCAVYILFYTIAYLFGAPFFSIRTAVFALDHFLLNYLPLACVCRHDIAQFWLCVDNRPRNLPQLYVSRSVLGSILGAWLGAVVIPLDWDQWWQAWPLCSHFGSLFGVLLAVLSAYFRIWTKPPFARPQKRKPSIAPYQNSNTFRSSAIVENMETGVEEQQTDNNPKQQQKHEPSLTPNTVDNAVGGVETAMMAHFDGHGARTETASPASSFEEAVPAETTRSNSGSGGEDEHDGARHGNVDGAGDEHDGHGRQHRRHYQQQQEPKQRRQRQQKRCSRHFFSQEPPKLCSIIYAEFDNDIGRVIRYQVPDEIFDKQRFDTISSAIIPSEEMRDRMIKINMYDYKITGHPVGIKDKKYQREVFIFNLCFVVAASEADDSDDSIYYEPLAQKCAEYLVELEQERCFLSEEKDRLPALMHQIFDGLNQKGECVCPITDQTTVYLRLCPAFLCREPPPHPLSPFLVPIFTRLPPPITRAALNRMDVLSQKICPEIDGVRCIKDIACAVQIDTDLVGRCVRNLCFHGCVALLPQFLYSNCYVPTERLRHFFDSPQIVEKCLDFVRLRPFSEDPSPVLFDDVARLYLGLKTIKELNKIALSGTSDSGEYRTGFVSVGDHCGSQPQDLPSEMKIVIEPSEYFEVAIRAHLEILRIHPFDDGNGSASRLFLNLLLERREAILLIPEDQMKYIDYINAYTILSEENGFARNEKPMQNFLHNIIVNEDELPCSSK</sequence>
<feature type="region of interest" description="Disordered" evidence="9">
    <location>
        <begin position="219"/>
        <end position="298"/>
    </location>
</feature>
<dbReference type="Pfam" id="PF06699">
    <property type="entry name" value="PIG-F"/>
    <property type="match status" value="1"/>
</dbReference>
<dbReference type="GO" id="GO:1904262">
    <property type="term" value="P:negative regulation of TORC1 signaling"/>
    <property type="evidence" value="ECO:0007669"/>
    <property type="project" value="UniProtKB-ARBA"/>
</dbReference>
<evidence type="ECO:0000256" key="10">
    <source>
        <dbReference type="SAM" id="Phobius"/>
    </source>
</evidence>
<keyword evidence="5 10" id="KW-0812">Transmembrane</keyword>
<evidence type="ECO:0000256" key="5">
    <source>
        <dbReference type="ARBA" id="ARBA00022692"/>
    </source>
</evidence>
<feature type="transmembrane region" description="Helical" evidence="10">
    <location>
        <begin position="21"/>
        <end position="41"/>
    </location>
</feature>
<dbReference type="GO" id="GO:0006506">
    <property type="term" value="P:GPI anchor biosynthetic process"/>
    <property type="evidence" value="ECO:0007669"/>
    <property type="project" value="UniProtKB-KW"/>
</dbReference>
<evidence type="ECO:0000256" key="2">
    <source>
        <dbReference type="ARBA" id="ARBA00004687"/>
    </source>
</evidence>
<comment type="pathway">
    <text evidence="2">Glycolipid biosynthesis; glycosylphosphatidylinositol-anchor biosynthesis.</text>
</comment>
<feature type="compositionally biased region" description="Basic and acidic residues" evidence="9">
    <location>
        <begin position="253"/>
        <end position="271"/>
    </location>
</feature>
<evidence type="ECO:0000256" key="1">
    <source>
        <dbReference type="ARBA" id="ARBA00004477"/>
    </source>
</evidence>
<gene>
    <name evidence="12" type="ORF">niasHT_004106</name>
</gene>
<dbReference type="EMBL" id="JBICBT010000290">
    <property type="protein sequence ID" value="KAL3118224.1"/>
    <property type="molecule type" value="Genomic_DNA"/>
</dbReference>
<evidence type="ECO:0000256" key="8">
    <source>
        <dbReference type="ARBA" id="ARBA00023136"/>
    </source>
</evidence>
<evidence type="ECO:0000256" key="6">
    <source>
        <dbReference type="ARBA" id="ARBA00022824"/>
    </source>
</evidence>
<organism evidence="12 13">
    <name type="scientific">Heterodera trifolii</name>
    <dbReference type="NCBI Taxonomy" id="157864"/>
    <lineage>
        <taxon>Eukaryota</taxon>
        <taxon>Metazoa</taxon>
        <taxon>Ecdysozoa</taxon>
        <taxon>Nematoda</taxon>
        <taxon>Chromadorea</taxon>
        <taxon>Rhabditida</taxon>
        <taxon>Tylenchina</taxon>
        <taxon>Tylenchomorpha</taxon>
        <taxon>Tylenchoidea</taxon>
        <taxon>Heteroderidae</taxon>
        <taxon>Heteroderinae</taxon>
        <taxon>Heterodera</taxon>
    </lineage>
</organism>